<comment type="function">
    <text evidence="1">Mitochondrial DNA endonuclease involved in intron homing.</text>
</comment>
<dbReference type="FunFam" id="3.10.28.10:FF:000010">
    <property type="entry name" value="LAGLIDADG homing endonuclease I-LtrII"/>
    <property type="match status" value="1"/>
</dbReference>
<gene>
    <name evidence="3" type="primary">orf205</name>
</gene>
<proteinExistence type="predicted"/>
<evidence type="ECO:0000256" key="1">
    <source>
        <dbReference type="ARBA" id="ARBA00002670"/>
    </source>
</evidence>
<dbReference type="SUPFAM" id="SSF55608">
    <property type="entry name" value="Homing endonucleases"/>
    <property type="match status" value="2"/>
</dbReference>
<organism evidence="3">
    <name type="scientific">Clavaria fumosa</name>
    <dbReference type="NCBI Taxonomy" id="264083"/>
    <lineage>
        <taxon>Eukaryota</taxon>
        <taxon>Fungi</taxon>
        <taxon>Dikarya</taxon>
        <taxon>Basidiomycota</taxon>
        <taxon>Agaricomycotina</taxon>
        <taxon>Agaricomycetes</taxon>
        <taxon>Agaricomycetidae</taxon>
        <taxon>Agaricales</taxon>
        <taxon>Clavariineae</taxon>
        <taxon>Clavariaceae</taxon>
        <taxon>Clavaria</taxon>
    </lineage>
</organism>
<sequence>MLYTKIFELMSNNAHLTIEGLHKIINIKASMNWSISEMLKSEFKNITQVDRPIVITSTLSNPNRLAGFVSGEGCFDIDIDISKSKSTSIGHRVQLRFRIKQHERDLKLMELLKKYLGSWTIYKDPKLPKLELKIVKFSNITKIIIPFFERNLLLGVKQLDYLDWCKVANLISEGSHLTKEGLEQIRIIKSGMNKGRKLTKFLIAW</sequence>
<evidence type="ECO:0000259" key="2">
    <source>
        <dbReference type="Pfam" id="PF00961"/>
    </source>
</evidence>
<dbReference type="Pfam" id="PF00961">
    <property type="entry name" value="LAGLIDADG_1"/>
    <property type="match status" value="1"/>
</dbReference>
<dbReference type="GeneID" id="65338472"/>
<accession>A0A7T3PCM8</accession>
<name>A0A7T3PCM8_9AGAR</name>
<dbReference type="InterPro" id="IPR027434">
    <property type="entry name" value="Homing_endonucl"/>
</dbReference>
<evidence type="ECO:0000313" key="3">
    <source>
        <dbReference type="EMBL" id="QPZ51068.1"/>
    </source>
</evidence>
<dbReference type="PANTHER" id="PTHR36181:SF4">
    <property type="entry name" value="LAGLIDADG ENDONUCLEASE"/>
    <property type="match status" value="1"/>
</dbReference>
<dbReference type="GO" id="GO:0005739">
    <property type="term" value="C:mitochondrion"/>
    <property type="evidence" value="ECO:0007669"/>
    <property type="project" value="UniProtKB-ARBA"/>
</dbReference>
<dbReference type="EMBL" id="MT114157">
    <property type="protein sequence ID" value="QPZ51068.1"/>
    <property type="molecule type" value="Genomic_DNA"/>
</dbReference>
<protein>
    <submittedName>
        <fullName evidence="3">LAGLIDADG endonuclease</fullName>
    </submittedName>
</protein>
<dbReference type="AlphaFoldDB" id="A0A7T3PCM8"/>
<dbReference type="InterPro" id="IPR051289">
    <property type="entry name" value="LAGLIDADG_Endonuclease"/>
</dbReference>
<dbReference type="Gene3D" id="3.10.28.10">
    <property type="entry name" value="Homing endonucleases"/>
    <property type="match status" value="2"/>
</dbReference>
<dbReference type="PANTHER" id="PTHR36181">
    <property type="entry name" value="INTRON-ENCODED ENDONUCLEASE AI3-RELATED"/>
    <property type="match status" value="1"/>
</dbReference>
<dbReference type="InterPro" id="IPR004860">
    <property type="entry name" value="LAGLIDADG_dom"/>
</dbReference>
<keyword evidence="3" id="KW-0496">Mitochondrion</keyword>
<geneLocation type="mitochondrion" evidence="3"/>
<keyword evidence="3" id="KW-0378">Hydrolase</keyword>
<feature type="domain" description="Homing endonuclease LAGLIDADG" evidence="2">
    <location>
        <begin position="65"/>
        <end position="167"/>
    </location>
</feature>
<keyword evidence="3" id="KW-0255">Endonuclease</keyword>
<dbReference type="GO" id="GO:0004519">
    <property type="term" value="F:endonuclease activity"/>
    <property type="evidence" value="ECO:0007669"/>
    <property type="project" value="UniProtKB-KW"/>
</dbReference>
<dbReference type="RefSeq" id="YP_010130167.1">
    <property type="nucleotide sequence ID" value="NC_056336.1"/>
</dbReference>
<keyword evidence="3" id="KW-0540">Nuclease</keyword>
<reference evidence="3" key="1">
    <citation type="journal article" date="2020" name="IMA Fungus">
        <title>The 256 kb mitochondrial genome of Clavaria fumosa is the largest among phylum Basidiomycota and is rich in introns and intronic ORFs.</title>
        <authorList>
            <person name="Wang X."/>
            <person name="Wang Y."/>
            <person name="Yao W."/>
            <person name="Shen J."/>
            <person name="Chen M."/>
            <person name="Gao M."/>
            <person name="Ren J."/>
            <person name="Li Q."/>
            <person name="Liu N."/>
        </authorList>
    </citation>
    <scope>NUCLEOTIDE SEQUENCE</scope>
</reference>